<dbReference type="PANTHER" id="PTHR44167">
    <property type="entry name" value="OVARIAN-SPECIFIC SERINE/THREONINE-PROTEIN KINASE LOK-RELATED"/>
    <property type="match status" value="1"/>
</dbReference>
<evidence type="ECO:0000256" key="1">
    <source>
        <dbReference type="ARBA" id="ARBA00022741"/>
    </source>
</evidence>
<evidence type="ECO:0000259" key="4">
    <source>
        <dbReference type="PROSITE" id="PS50011"/>
    </source>
</evidence>
<dbReference type="GO" id="GO:0005524">
    <property type="term" value="F:ATP binding"/>
    <property type="evidence" value="ECO:0007669"/>
    <property type="project" value="UniProtKB-UniRule"/>
</dbReference>
<dbReference type="InterPro" id="IPR011009">
    <property type="entry name" value="Kinase-like_dom_sf"/>
</dbReference>
<feature type="domain" description="Protein kinase" evidence="4">
    <location>
        <begin position="4"/>
        <end position="325"/>
    </location>
</feature>
<reference evidence="5" key="1">
    <citation type="submission" date="2018-03" db="EMBL/GenBank/DDBJ databases">
        <authorList>
            <consortium name="Urmite Genomes"/>
        </authorList>
    </citation>
    <scope>NUCLEOTIDE SEQUENCE [LARGE SCALE GENOMIC DNA]</scope>
    <source>
        <strain evidence="5">IHUMI-27.7</strain>
    </source>
</reference>
<dbReference type="Gene3D" id="1.10.510.10">
    <property type="entry name" value="Transferase(Phosphotransferase) domain 1"/>
    <property type="match status" value="1"/>
</dbReference>
<keyword evidence="2 3" id="KW-0067">ATP-binding</keyword>
<protein>
    <submittedName>
        <fullName evidence="5">Serine/Threonine protein kinase</fullName>
    </submittedName>
</protein>
<dbReference type="CDD" id="cd00180">
    <property type="entry name" value="PKc"/>
    <property type="match status" value="1"/>
</dbReference>
<dbReference type="Pfam" id="PF00069">
    <property type="entry name" value="Pkinase"/>
    <property type="match status" value="1"/>
</dbReference>
<gene>
    <name evidence="5" type="ORF">BRZCDTV_90</name>
</gene>
<accession>A0A2R8FDK7</accession>
<dbReference type="SUPFAM" id="SSF56112">
    <property type="entry name" value="Protein kinase-like (PK-like)"/>
    <property type="match status" value="1"/>
</dbReference>
<proteinExistence type="predicted"/>
<evidence type="ECO:0000313" key="5">
    <source>
        <dbReference type="EMBL" id="SPN78970.1"/>
    </source>
</evidence>
<dbReference type="PROSITE" id="PS00108">
    <property type="entry name" value="PROTEIN_KINASE_ST"/>
    <property type="match status" value="1"/>
</dbReference>
<dbReference type="PANTHER" id="PTHR44167:SF24">
    <property type="entry name" value="SERINE_THREONINE-PROTEIN KINASE CHK2"/>
    <property type="match status" value="1"/>
</dbReference>
<sequence>MQGYKFLELLGRGSYGEVYKAEKEGEYWAVKKFKPISLLCRDVSSYCAEIDICLHLSSPYLIKGKEYFYSGSEYYLVMQLADCSLESYMSREKRIAVDLLIPQLLLCLQALQDNGLSHGDIKPTNFLIKDDRVLLTDFGLCRPQEITHRATFQTWGLDSPQNMFYNHQVQDRDIGIFFREVFKEVPDGFDSAGDVWALGVTIVHLLTGKFLFSAPDVNGFICRLKEYMHDPQSYLEEAGVNKMWFPLLLRLLCPSYKQRVKRISELTNVKMLPDDGFYLRQRTETKEAKLLAMMNWLSEVCDCFFIQEKTKRTSLLLLQHCHPLVCPKDETENMMLACSCLVLTNSVHQNKTIFPADATWVSDEKFTDCDFALYQNDLFDKLQGRVFIL</sequence>
<evidence type="ECO:0000256" key="3">
    <source>
        <dbReference type="PROSITE-ProRule" id="PRU10141"/>
    </source>
</evidence>
<keyword evidence="5" id="KW-0808">Transferase</keyword>
<keyword evidence="5" id="KW-0418">Kinase</keyword>
<dbReference type="Proteomes" id="UP000273054">
    <property type="component" value="Segment"/>
</dbReference>
<dbReference type="InterPro" id="IPR008271">
    <property type="entry name" value="Ser/Thr_kinase_AS"/>
</dbReference>
<dbReference type="InterPro" id="IPR017441">
    <property type="entry name" value="Protein_kinase_ATP_BS"/>
</dbReference>
<dbReference type="SMART" id="SM00220">
    <property type="entry name" value="S_TKc"/>
    <property type="match status" value="1"/>
</dbReference>
<keyword evidence="1 3" id="KW-0547">Nucleotide-binding</keyword>
<dbReference type="EMBL" id="LT994651">
    <property type="protein sequence ID" value="SPN78970.1"/>
    <property type="molecule type" value="Genomic_DNA"/>
</dbReference>
<dbReference type="PROSITE" id="PS50011">
    <property type="entry name" value="PROTEIN_KINASE_DOM"/>
    <property type="match status" value="1"/>
</dbReference>
<evidence type="ECO:0000256" key="2">
    <source>
        <dbReference type="ARBA" id="ARBA00022840"/>
    </source>
</evidence>
<dbReference type="GO" id="GO:0004674">
    <property type="term" value="F:protein serine/threonine kinase activity"/>
    <property type="evidence" value="ECO:0007669"/>
    <property type="project" value="UniProtKB-KW"/>
</dbReference>
<organism evidence="5">
    <name type="scientific">Brazilian cedratvirus IHUMI</name>
    <dbReference type="NCBI Taxonomy" id="2126980"/>
    <lineage>
        <taxon>Viruses</taxon>
        <taxon>Pithoviruses</taxon>
        <taxon>Orthocedratvirinae</taxon>
        <taxon>Alphacedratvirus</taxon>
        <taxon>Alphacedratvirus brasiliense</taxon>
    </lineage>
</organism>
<dbReference type="InterPro" id="IPR000719">
    <property type="entry name" value="Prot_kinase_dom"/>
</dbReference>
<feature type="binding site" evidence="3">
    <location>
        <position position="32"/>
    </location>
    <ligand>
        <name>ATP</name>
        <dbReference type="ChEBI" id="CHEBI:30616"/>
    </ligand>
</feature>
<dbReference type="PROSITE" id="PS00107">
    <property type="entry name" value="PROTEIN_KINASE_ATP"/>
    <property type="match status" value="1"/>
</dbReference>
<keyword evidence="6" id="KW-1185">Reference proteome</keyword>
<keyword evidence="5" id="KW-0723">Serine/threonine-protein kinase</keyword>
<evidence type="ECO:0000313" key="6">
    <source>
        <dbReference type="Proteomes" id="UP000273054"/>
    </source>
</evidence>
<name>A0A2R8FDK7_9VIRU</name>